<keyword evidence="1" id="KW-0812">Transmembrane</keyword>
<sequence>MLMQANNADFKNTAISGNRIWLLGLLTGLLPMLTMHLSWLAASIQGHLEWCNPYWLHCHSVSSTGRYGLGYFIFKGGMIPALVLLSWYWWLNQQWLNRLSNHHSQKLCVLGLIASPALLIYTLSLGHVGDTFYLLRRAGVVIYLGLTFIAQLLLSAALARHITQGKVLLRLSFATLAIALFSLLLDALPAVDYKSMEDAFEWLLILLLNLHVLIVAWLWKIHNLRFVLK</sequence>
<feature type="transmembrane region" description="Helical" evidence="1">
    <location>
        <begin position="20"/>
        <end position="42"/>
    </location>
</feature>
<keyword evidence="1" id="KW-0472">Membrane</keyword>
<keyword evidence="1" id="KW-1133">Transmembrane helix</keyword>
<reference evidence="2 3" key="1">
    <citation type="submission" date="2015-12" db="EMBL/GenBank/DDBJ databases">
        <title>Complete genome of Lacimicrobium alkaliphilum KCTC 32984.</title>
        <authorList>
            <person name="Kim S.-G."/>
            <person name="Lee Y.-J."/>
        </authorList>
    </citation>
    <scope>NUCLEOTIDE SEQUENCE [LARGE SCALE GENOMIC DNA]</scope>
    <source>
        <strain evidence="2 3">YelD216</strain>
    </source>
</reference>
<keyword evidence="3" id="KW-1185">Reference proteome</keyword>
<organism evidence="2 3">
    <name type="scientific">Lacimicrobium alkaliphilum</name>
    <dbReference type="NCBI Taxonomy" id="1526571"/>
    <lineage>
        <taxon>Bacteria</taxon>
        <taxon>Pseudomonadati</taxon>
        <taxon>Pseudomonadota</taxon>
        <taxon>Gammaproteobacteria</taxon>
        <taxon>Alteromonadales</taxon>
        <taxon>Alteromonadaceae</taxon>
        <taxon>Lacimicrobium</taxon>
    </lineage>
</organism>
<feature type="transmembrane region" description="Helical" evidence="1">
    <location>
        <begin position="140"/>
        <end position="159"/>
    </location>
</feature>
<feature type="transmembrane region" description="Helical" evidence="1">
    <location>
        <begin position="69"/>
        <end position="91"/>
    </location>
</feature>
<evidence type="ECO:0000313" key="2">
    <source>
        <dbReference type="EMBL" id="ALS96919.1"/>
    </source>
</evidence>
<evidence type="ECO:0008006" key="4">
    <source>
        <dbReference type="Google" id="ProtNLM"/>
    </source>
</evidence>
<evidence type="ECO:0000256" key="1">
    <source>
        <dbReference type="SAM" id="Phobius"/>
    </source>
</evidence>
<protein>
    <recommendedName>
        <fullName evidence="4">DUF998 domain-containing protein</fullName>
    </recommendedName>
</protein>
<gene>
    <name evidence="2" type="ORF">AT746_00590</name>
</gene>
<feature type="transmembrane region" description="Helical" evidence="1">
    <location>
        <begin position="202"/>
        <end position="219"/>
    </location>
</feature>
<dbReference type="AlphaFoldDB" id="A0A0U2ZCV1"/>
<evidence type="ECO:0000313" key="3">
    <source>
        <dbReference type="Proteomes" id="UP000068447"/>
    </source>
</evidence>
<dbReference type="Proteomes" id="UP000068447">
    <property type="component" value="Chromosome"/>
</dbReference>
<feature type="transmembrane region" description="Helical" evidence="1">
    <location>
        <begin position="107"/>
        <end position="128"/>
    </location>
</feature>
<dbReference type="KEGG" id="lal:AT746_00590"/>
<feature type="transmembrane region" description="Helical" evidence="1">
    <location>
        <begin position="171"/>
        <end position="190"/>
    </location>
</feature>
<name>A0A0U2ZCV1_9ALTE</name>
<dbReference type="EMBL" id="CP013650">
    <property type="protein sequence ID" value="ALS96919.1"/>
    <property type="molecule type" value="Genomic_DNA"/>
</dbReference>
<proteinExistence type="predicted"/>
<accession>A0A0U2ZCV1</accession>